<dbReference type="EMBL" id="KE525164">
    <property type="protein sequence ID" value="KFB42132.1"/>
    <property type="molecule type" value="Genomic_DNA"/>
</dbReference>
<keyword evidence="1" id="KW-0808">Transferase</keyword>
<reference evidence="2" key="2">
    <citation type="submission" date="2020-05" db="UniProtKB">
        <authorList>
            <consortium name="EnsemblMetazoa"/>
        </authorList>
    </citation>
    <scope>IDENTIFICATION</scope>
</reference>
<dbReference type="GO" id="GO:0008168">
    <property type="term" value="F:methyltransferase activity"/>
    <property type="evidence" value="ECO:0007669"/>
    <property type="project" value="UniProtKB-KW"/>
</dbReference>
<gene>
    <name evidence="1" type="ORF">ZHAS_00009822</name>
</gene>
<dbReference type="AlphaFoldDB" id="A0A084VVY8"/>
<proteinExistence type="predicted"/>
<dbReference type="Proteomes" id="UP000030765">
    <property type="component" value="Unassembled WGS sequence"/>
</dbReference>
<organism evidence="1">
    <name type="scientific">Anopheles sinensis</name>
    <name type="common">Mosquito</name>
    <dbReference type="NCBI Taxonomy" id="74873"/>
    <lineage>
        <taxon>Eukaryota</taxon>
        <taxon>Metazoa</taxon>
        <taxon>Ecdysozoa</taxon>
        <taxon>Arthropoda</taxon>
        <taxon>Hexapoda</taxon>
        <taxon>Insecta</taxon>
        <taxon>Pterygota</taxon>
        <taxon>Neoptera</taxon>
        <taxon>Endopterygota</taxon>
        <taxon>Diptera</taxon>
        <taxon>Nematocera</taxon>
        <taxon>Culicoidea</taxon>
        <taxon>Culicidae</taxon>
        <taxon>Anophelinae</taxon>
        <taxon>Anopheles</taxon>
    </lineage>
</organism>
<dbReference type="VEuPathDB" id="VectorBase:ASIC009822"/>
<dbReference type="GO" id="GO:0032259">
    <property type="term" value="P:methylation"/>
    <property type="evidence" value="ECO:0007669"/>
    <property type="project" value="UniProtKB-KW"/>
</dbReference>
<sequence>MQTTLPAFSSRPTALRLGQQTFVAGAEPPSPFRANKSHLCTIALFGLTSRIRFESVCPHCIRSVRSSATEGSVGLACGNENQTATAVMSSRPNFNSLIRGSLQNMVVQVFVLIHPGESFLALVPYTACDPEFGFAERNQEDDRLELFHLHPACFDPDGFRLTFSSGERKRSNIFSREPAQNINNP</sequence>
<protein>
    <submittedName>
        <fullName evidence="1 2">tRNA guanine-N7 methyltransferase</fullName>
    </submittedName>
</protein>
<name>A0A084VVY8_ANOSI</name>
<accession>A0A084VVY8</accession>
<evidence type="ECO:0000313" key="1">
    <source>
        <dbReference type="EMBL" id="KFB42132.1"/>
    </source>
</evidence>
<dbReference type="EMBL" id="ATLV01017356">
    <property type="status" value="NOT_ANNOTATED_CDS"/>
    <property type="molecule type" value="Genomic_DNA"/>
</dbReference>
<keyword evidence="1" id="KW-0489">Methyltransferase</keyword>
<dbReference type="EnsemblMetazoa" id="ASIC009822-RA">
    <property type="protein sequence ID" value="ASIC009822-PA"/>
    <property type="gene ID" value="ASIC009822"/>
</dbReference>
<keyword evidence="3" id="KW-1185">Reference proteome</keyword>
<evidence type="ECO:0000313" key="2">
    <source>
        <dbReference type="EnsemblMetazoa" id="ASIC009822-PA"/>
    </source>
</evidence>
<reference evidence="1 3" key="1">
    <citation type="journal article" date="2014" name="BMC Genomics">
        <title>Genome sequence of Anopheles sinensis provides insight into genetics basis of mosquito competence for malaria parasites.</title>
        <authorList>
            <person name="Zhou D."/>
            <person name="Zhang D."/>
            <person name="Ding G."/>
            <person name="Shi L."/>
            <person name="Hou Q."/>
            <person name="Ye Y."/>
            <person name="Xu Y."/>
            <person name="Zhou H."/>
            <person name="Xiong C."/>
            <person name="Li S."/>
            <person name="Yu J."/>
            <person name="Hong S."/>
            <person name="Yu X."/>
            <person name="Zou P."/>
            <person name="Chen C."/>
            <person name="Chang X."/>
            <person name="Wang W."/>
            <person name="Lv Y."/>
            <person name="Sun Y."/>
            <person name="Ma L."/>
            <person name="Shen B."/>
            <person name="Zhu C."/>
        </authorList>
    </citation>
    <scope>NUCLEOTIDE SEQUENCE [LARGE SCALE GENOMIC DNA]</scope>
</reference>
<evidence type="ECO:0000313" key="3">
    <source>
        <dbReference type="Proteomes" id="UP000030765"/>
    </source>
</evidence>